<gene>
    <name evidence="1" type="ORF">G4B88_005081</name>
</gene>
<protein>
    <submittedName>
        <fullName evidence="1">Uncharacterized protein</fullName>
    </submittedName>
</protein>
<name>A0A7J6H4L6_CANSA</name>
<keyword evidence="2" id="KW-1185">Reference proteome</keyword>
<evidence type="ECO:0000313" key="2">
    <source>
        <dbReference type="Proteomes" id="UP000583929"/>
    </source>
</evidence>
<dbReference type="Proteomes" id="UP000583929">
    <property type="component" value="Unassembled WGS sequence"/>
</dbReference>
<dbReference type="EMBL" id="JAATIQ010000064">
    <property type="protein sequence ID" value="KAF4390163.1"/>
    <property type="molecule type" value="Genomic_DNA"/>
</dbReference>
<proteinExistence type="predicted"/>
<accession>A0A7J6H4L6</accession>
<organism evidence="1 2">
    <name type="scientific">Cannabis sativa</name>
    <name type="common">Hemp</name>
    <name type="synonym">Marijuana</name>
    <dbReference type="NCBI Taxonomy" id="3483"/>
    <lineage>
        <taxon>Eukaryota</taxon>
        <taxon>Viridiplantae</taxon>
        <taxon>Streptophyta</taxon>
        <taxon>Embryophyta</taxon>
        <taxon>Tracheophyta</taxon>
        <taxon>Spermatophyta</taxon>
        <taxon>Magnoliopsida</taxon>
        <taxon>eudicotyledons</taxon>
        <taxon>Gunneridae</taxon>
        <taxon>Pentapetalae</taxon>
        <taxon>rosids</taxon>
        <taxon>fabids</taxon>
        <taxon>Rosales</taxon>
        <taxon>Cannabaceae</taxon>
        <taxon>Cannabis</taxon>
    </lineage>
</organism>
<comment type="caution">
    <text evidence="1">The sequence shown here is derived from an EMBL/GenBank/DDBJ whole genome shotgun (WGS) entry which is preliminary data.</text>
</comment>
<reference evidence="1 2" key="1">
    <citation type="journal article" date="2020" name="bioRxiv">
        <title>Sequence and annotation of 42 cannabis genomes reveals extensive copy number variation in cannabinoid synthesis and pathogen resistance genes.</title>
        <authorList>
            <person name="Mckernan K.J."/>
            <person name="Helbert Y."/>
            <person name="Kane L.T."/>
            <person name="Ebling H."/>
            <person name="Zhang L."/>
            <person name="Liu B."/>
            <person name="Eaton Z."/>
            <person name="Mclaughlin S."/>
            <person name="Kingan S."/>
            <person name="Baybayan P."/>
            <person name="Concepcion G."/>
            <person name="Jordan M."/>
            <person name="Riva A."/>
            <person name="Barbazuk W."/>
            <person name="Harkins T."/>
        </authorList>
    </citation>
    <scope>NUCLEOTIDE SEQUENCE [LARGE SCALE GENOMIC DNA]</scope>
    <source>
        <strain evidence="2">cv. Jamaican Lion 4</strain>
        <tissue evidence="1">Leaf</tissue>
    </source>
</reference>
<sequence length="71" mass="8306">MDFDDDELGYEEFFSTLKGWSFQQQQKKLQSHVKERRRRTLPILSQSHISFSSAGLVVLAEVTMRFKIAVI</sequence>
<dbReference type="AlphaFoldDB" id="A0A7J6H4L6"/>
<evidence type="ECO:0000313" key="1">
    <source>
        <dbReference type="EMBL" id="KAF4390163.1"/>
    </source>
</evidence>